<dbReference type="Gene3D" id="2.60.40.150">
    <property type="entry name" value="C2 domain"/>
    <property type="match status" value="1"/>
</dbReference>
<dbReference type="OrthoDB" id="67700at2759"/>
<evidence type="ECO:0000313" key="1">
    <source>
        <dbReference type="EMBL" id="VDM83874.1"/>
    </source>
</evidence>
<dbReference type="InterPro" id="IPR035892">
    <property type="entry name" value="C2_domain_sf"/>
</dbReference>
<proteinExistence type="predicted"/>
<gene>
    <name evidence="1" type="ORF">SVUK_LOCUS18872</name>
</gene>
<accession>A0A3P7JY59</accession>
<sequence length="77" mass="9132">MYGVTSEQVTMSTLHFQVVAFDRYSRDTVVGECVYRLADAELMLYQEMRPAEAYFYCNLGKLLIKFREVISEKRYAW</sequence>
<reference evidence="1 2" key="1">
    <citation type="submission" date="2018-11" db="EMBL/GenBank/DDBJ databases">
        <authorList>
            <consortium name="Pathogen Informatics"/>
        </authorList>
    </citation>
    <scope>NUCLEOTIDE SEQUENCE [LARGE SCALE GENOMIC DNA]</scope>
</reference>
<dbReference type="EMBL" id="UYYB01125956">
    <property type="protein sequence ID" value="VDM83874.1"/>
    <property type="molecule type" value="Genomic_DNA"/>
</dbReference>
<dbReference type="SUPFAM" id="SSF49562">
    <property type="entry name" value="C2 domain (Calcium/lipid-binding domain, CaLB)"/>
    <property type="match status" value="1"/>
</dbReference>
<organism evidence="1 2">
    <name type="scientific">Strongylus vulgaris</name>
    <name type="common">Blood worm</name>
    <dbReference type="NCBI Taxonomy" id="40348"/>
    <lineage>
        <taxon>Eukaryota</taxon>
        <taxon>Metazoa</taxon>
        <taxon>Ecdysozoa</taxon>
        <taxon>Nematoda</taxon>
        <taxon>Chromadorea</taxon>
        <taxon>Rhabditida</taxon>
        <taxon>Rhabditina</taxon>
        <taxon>Rhabditomorpha</taxon>
        <taxon>Strongyloidea</taxon>
        <taxon>Strongylidae</taxon>
        <taxon>Strongylus</taxon>
    </lineage>
</organism>
<dbReference type="AlphaFoldDB" id="A0A3P7JY59"/>
<protein>
    <submittedName>
        <fullName evidence="1">Uncharacterized protein</fullName>
    </submittedName>
</protein>
<name>A0A3P7JY59_STRVU</name>
<keyword evidence="2" id="KW-1185">Reference proteome</keyword>
<dbReference type="Proteomes" id="UP000270094">
    <property type="component" value="Unassembled WGS sequence"/>
</dbReference>
<evidence type="ECO:0000313" key="2">
    <source>
        <dbReference type="Proteomes" id="UP000270094"/>
    </source>
</evidence>